<proteinExistence type="predicted"/>
<evidence type="ECO:0000313" key="2">
    <source>
        <dbReference type="EMBL" id="OWY93781.1"/>
    </source>
</evidence>
<gene>
    <name evidence="2" type="ORF">PHMEG_00036694</name>
</gene>
<reference evidence="3" key="1">
    <citation type="submission" date="2017-03" db="EMBL/GenBank/DDBJ databases">
        <title>Phytopthora megakarya and P. palmivora, two closely related causual agents of cacao black pod achieved similar genome size and gene model numbers by different mechanisms.</title>
        <authorList>
            <person name="Ali S."/>
            <person name="Shao J."/>
            <person name="Larry D.J."/>
            <person name="Kronmiller B."/>
            <person name="Shen D."/>
            <person name="Strem M.D."/>
            <person name="Melnick R.L."/>
            <person name="Guiltinan M.J."/>
            <person name="Tyler B.M."/>
            <person name="Meinhardt L.W."/>
            <person name="Bailey B.A."/>
        </authorList>
    </citation>
    <scope>NUCLEOTIDE SEQUENCE [LARGE SCALE GENOMIC DNA]</scope>
    <source>
        <strain evidence="3">zdho120</strain>
    </source>
</reference>
<evidence type="ECO:0000313" key="3">
    <source>
        <dbReference type="Proteomes" id="UP000198211"/>
    </source>
</evidence>
<accession>A0A225ULH8</accession>
<dbReference type="EMBL" id="NBNE01015460">
    <property type="protein sequence ID" value="OWY93781.1"/>
    <property type="molecule type" value="Genomic_DNA"/>
</dbReference>
<feature type="region of interest" description="Disordered" evidence="1">
    <location>
        <begin position="59"/>
        <end position="99"/>
    </location>
</feature>
<dbReference type="AlphaFoldDB" id="A0A225ULH8"/>
<dbReference type="Proteomes" id="UP000198211">
    <property type="component" value="Unassembled WGS sequence"/>
</dbReference>
<name>A0A225ULH8_9STRA</name>
<keyword evidence="3" id="KW-1185">Reference proteome</keyword>
<comment type="caution">
    <text evidence="2">The sequence shown here is derived from an EMBL/GenBank/DDBJ whole genome shotgun (WGS) entry which is preliminary data.</text>
</comment>
<evidence type="ECO:0000256" key="1">
    <source>
        <dbReference type="SAM" id="MobiDB-lite"/>
    </source>
</evidence>
<evidence type="ECO:0008006" key="4">
    <source>
        <dbReference type="Google" id="ProtNLM"/>
    </source>
</evidence>
<sequence length="164" mass="17965">MGTPRLYAKASRLRADRLSEVEQWQVLAYAGSHDDTWFKPECELYERWLASQPPLKLDEYSRDDDDSLSQDEQWSMEPVARSVDSATDGSPVGDDPVSAAVALGSSTPISTESSIIDCGCNNPLTETHCEEKSPDAAVVDLEHTFICVMHVLSTEGNGDPADDD</sequence>
<protein>
    <recommendedName>
        <fullName evidence="4">Eukaryotic/viral aspartic protease</fullName>
    </recommendedName>
</protein>
<organism evidence="2 3">
    <name type="scientific">Phytophthora megakarya</name>
    <dbReference type="NCBI Taxonomy" id="4795"/>
    <lineage>
        <taxon>Eukaryota</taxon>
        <taxon>Sar</taxon>
        <taxon>Stramenopiles</taxon>
        <taxon>Oomycota</taxon>
        <taxon>Peronosporomycetes</taxon>
        <taxon>Peronosporales</taxon>
        <taxon>Peronosporaceae</taxon>
        <taxon>Phytophthora</taxon>
    </lineage>
</organism>